<organism evidence="2 3">
    <name type="scientific">Apatococcus fuscideae</name>
    <dbReference type="NCBI Taxonomy" id="2026836"/>
    <lineage>
        <taxon>Eukaryota</taxon>
        <taxon>Viridiplantae</taxon>
        <taxon>Chlorophyta</taxon>
        <taxon>core chlorophytes</taxon>
        <taxon>Trebouxiophyceae</taxon>
        <taxon>Chlorellales</taxon>
        <taxon>Chlorellaceae</taxon>
        <taxon>Apatococcus</taxon>
    </lineage>
</organism>
<dbReference type="GO" id="GO:0000785">
    <property type="term" value="C:chromatin"/>
    <property type="evidence" value="ECO:0007669"/>
    <property type="project" value="TreeGrafter"/>
</dbReference>
<proteinExistence type="predicted"/>
<feature type="compositionally biased region" description="Acidic residues" evidence="1">
    <location>
        <begin position="113"/>
        <end position="122"/>
    </location>
</feature>
<protein>
    <recommendedName>
        <fullName evidence="4">SP-RING-type domain-containing protein</fullName>
    </recommendedName>
</protein>
<accession>A0AAW1SXW0</accession>
<feature type="compositionally biased region" description="Polar residues" evidence="1">
    <location>
        <begin position="331"/>
        <end position="344"/>
    </location>
</feature>
<feature type="compositionally biased region" description="Pro residues" evidence="1">
    <location>
        <begin position="284"/>
        <end position="296"/>
    </location>
</feature>
<feature type="region of interest" description="Disordered" evidence="1">
    <location>
        <begin position="106"/>
        <end position="127"/>
    </location>
</feature>
<feature type="compositionally biased region" description="Polar residues" evidence="1">
    <location>
        <begin position="211"/>
        <end position="227"/>
    </location>
</feature>
<feature type="region of interest" description="Disordered" evidence="1">
    <location>
        <begin position="147"/>
        <end position="380"/>
    </location>
</feature>
<dbReference type="Proteomes" id="UP001485043">
    <property type="component" value="Unassembled WGS sequence"/>
</dbReference>
<dbReference type="AlphaFoldDB" id="A0AAW1SXW0"/>
<dbReference type="GO" id="GO:0061665">
    <property type="term" value="F:SUMO ligase activity"/>
    <property type="evidence" value="ECO:0007669"/>
    <property type="project" value="TreeGrafter"/>
</dbReference>
<feature type="region of interest" description="Disordered" evidence="1">
    <location>
        <begin position="591"/>
        <end position="646"/>
    </location>
</feature>
<evidence type="ECO:0000313" key="3">
    <source>
        <dbReference type="Proteomes" id="UP001485043"/>
    </source>
</evidence>
<feature type="region of interest" description="Disordered" evidence="1">
    <location>
        <begin position="506"/>
        <end position="534"/>
    </location>
</feature>
<feature type="compositionally biased region" description="Polar residues" evidence="1">
    <location>
        <begin position="353"/>
        <end position="366"/>
    </location>
</feature>
<feature type="compositionally biased region" description="Low complexity" evidence="1">
    <location>
        <begin position="555"/>
        <end position="575"/>
    </location>
</feature>
<evidence type="ECO:0000256" key="1">
    <source>
        <dbReference type="SAM" id="MobiDB-lite"/>
    </source>
</evidence>
<dbReference type="PANTHER" id="PTHR10782:SF4">
    <property type="entry name" value="TONALLI, ISOFORM E"/>
    <property type="match status" value="1"/>
</dbReference>
<dbReference type="Gene3D" id="3.30.40.10">
    <property type="entry name" value="Zinc/RING finger domain, C3HC4 (zinc finger)"/>
    <property type="match status" value="1"/>
</dbReference>
<reference evidence="2 3" key="1">
    <citation type="journal article" date="2024" name="Nat. Commun.">
        <title>Phylogenomics reveals the evolutionary origins of lichenization in chlorophyte algae.</title>
        <authorList>
            <person name="Puginier C."/>
            <person name="Libourel C."/>
            <person name="Otte J."/>
            <person name="Skaloud P."/>
            <person name="Haon M."/>
            <person name="Grisel S."/>
            <person name="Petersen M."/>
            <person name="Berrin J.G."/>
            <person name="Delaux P.M."/>
            <person name="Dal Grande F."/>
            <person name="Keller J."/>
        </authorList>
    </citation>
    <scope>NUCLEOTIDE SEQUENCE [LARGE SCALE GENOMIC DNA]</scope>
    <source>
        <strain evidence="2 3">SAG 2523</strain>
    </source>
</reference>
<dbReference type="InterPro" id="IPR013083">
    <property type="entry name" value="Znf_RING/FYVE/PHD"/>
</dbReference>
<evidence type="ECO:0008006" key="4">
    <source>
        <dbReference type="Google" id="ProtNLM"/>
    </source>
</evidence>
<feature type="compositionally biased region" description="Pro residues" evidence="1">
    <location>
        <begin position="415"/>
        <end position="428"/>
    </location>
</feature>
<evidence type="ECO:0000313" key="2">
    <source>
        <dbReference type="EMBL" id="KAK9861878.1"/>
    </source>
</evidence>
<dbReference type="EMBL" id="JALJOV010000687">
    <property type="protein sequence ID" value="KAK9861878.1"/>
    <property type="molecule type" value="Genomic_DNA"/>
</dbReference>
<feature type="compositionally biased region" description="Low complexity" evidence="1">
    <location>
        <begin position="162"/>
        <end position="179"/>
    </location>
</feature>
<sequence length="646" mass="67016">MQTPARVVGSDGLVAFDLMTFLEIAKRTRKWVCPHSMKPFCIFDLQVDAYMLRVLQCLEAQTDVVEIEVSAEGQWRPAGSTERWRDITEDLSTAAITGPVVKKEVGMPAAADSDSEEEMSEAEELRQAAAAMAVSKKRARETDEIIDLLSDSDDEPLPVSPPLSRHASRPQAPAAPARSGTPIPRPGAPAHMPHIMPNPRWGVNARAGPSRLQNGTGVFSSGTQTSHQPSAAGQAPKQPAQPPTHASRSGGAAPGVASLGRHFVRAGQEPQPAIPDLGPSSSQAPPPSRLSAPPPGYSKTIPGMFQRQQQQQQMAQPARSGSVAPPGSHGGNPTVTSHLSSSPKPHQRVPANQLPSSASSQPQRLETTATTTRITPCPDNPLRLRIQQVVKPVGQPAAAQAAAPPIHPLQIGPAGPVPPAPAGAPTPLGPTSVHTGHDGLAWGAAGMQQPSGLGPNGLGPPPGPYGTYGNAWMGGPYQPAPPNPQHMSMGYLTGMHPGGVGGFQQPYNSGMYAGGHSHPPPQQQQPSLMGGWQTWQNPSVATAASGSCVQSAGFQNPMMPQQLQPFQQPQQQQAPSSSFGDFINGFGLDFFSGSPEDDQHGAVGASMGGGGAAAQPAGSNPSVPAGLHQPSLTNGIIDLDSDAGSP</sequence>
<feature type="compositionally biased region" description="Low complexity" evidence="1">
    <location>
        <begin position="306"/>
        <end position="316"/>
    </location>
</feature>
<feature type="region of interest" description="Disordered" evidence="1">
    <location>
        <begin position="400"/>
        <end position="462"/>
    </location>
</feature>
<feature type="region of interest" description="Disordered" evidence="1">
    <location>
        <begin position="551"/>
        <end position="579"/>
    </location>
</feature>
<gene>
    <name evidence="2" type="ORF">WJX84_006486</name>
</gene>
<feature type="compositionally biased region" description="Low complexity" evidence="1">
    <location>
        <begin position="228"/>
        <end position="238"/>
    </location>
</feature>
<dbReference type="PANTHER" id="PTHR10782">
    <property type="entry name" value="ZINC FINGER MIZ DOMAIN-CONTAINING PROTEIN"/>
    <property type="match status" value="1"/>
</dbReference>
<keyword evidence="3" id="KW-1185">Reference proteome</keyword>
<feature type="compositionally biased region" description="Acidic residues" evidence="1">
    <location>
        <begin position="147"/>
        <end position="156"/>
    </location>
</feature>
<comment type="caution">
    <text evidence="2">The sequence shown here is derived from an EMBL/GenBank/DDBJ whole genome shotgun (WGS) entry which is preliminary data.</text>
</comment>
<name>A0AAW1SXW0_9CHLO</name>
<dbReference type="GO" id="GO:0016925">
    <property type="term" value="P:protein sumoylation"/>
    <property type="evidence" value="ECO:0007669"/>
    <property type="project" value="TreeGrafter"/>
</dbReference>